<reference evidence="1 2" key="2">
    <citation type="journal article" date="2016" name="Genome Announc.">
        <title>Draft Genome Sequences of Streptomyces scabiei S58, Streptomyces turgidiscabies T45, and Streptomyces acidiscabies a10, the Pathogens of Potato Common Scab, Isolated in Japan.</title>
        <authorList>
            <person name="Tomihama T."/>
            <person name="Nishi Y."/>
            <person name="Sakai M."/>
            <person name="Ikenaga M."/>
            <person name="Okubo T."/>
            <person name="Ikeda S."/>
        </authorList>
    </citation>
    <scope>NUCLEOTIDE SEQUENCE [LARGE SCALE GENOMIC DNA]</scope>
    <source>
        <strain evidence="1 2">S58</strain>
    </source>
</reference>
<reference evidence="2" key="3">
    <citation type="submission" date="2016-02" db="EMBL/GenBank/DDBJ databases">
        <title>Draft genome of pathogenic Streptomyces sp. in Japan.</title>
        <authorList>
            <person name="Tomihama T."/>
            <person name="Ikenaga M."/>
            <person name="Sakai M."/>
            <person name="Okubo T."/>
            <person name="Ikeda S."/>
        </authorList>
    </citation>
    <scope>NUCLEOTIDE SEQUENCE [LARGE SCALE GENOMIC DNA]</scope>
    <source>
        <strain evidence="2">S58</strain>
    </source>
</reference>
<evidence type="ECO:0000313" key="1">
    <source>
        <dbReference type="EMBL" id="GAQ68258.1"/>
    </source>
</evidence>
<sequence>MKLLRAEGAGRWVSPWLPADARLSKNGADAVRLFPRMLHHGLRSLPVRTA</sequence>
<proteinExistence type="predicted"/>
<dbReference type="EMBL" id="BCMM01000100">
    <property type="protein sequence ID" value="GAQ68258.1"/>
    <property type="molecule type" value="Genomic_DNA"/>
</dbReference>
<reference evidence="2" key="1">
    <citation type="submission" date="2015-11" db="EMBL/GenBank/DDBJ databases">
        <authorList>
            <consortium name="Cross-ministerial Strategic Innovation Promotion Program (SIP) consortium"/>
            <person name="Tomihama T."/>
            <person name="Ikenaga M."/>
            <person name="Sakai M."/>
            <person name="Okubo T."/>
            <person name="Ikeda S."/>
        </authorList>
    </citation>
    <scope>NUCLEOTIDE SEQUENCE [LARGE SCALE GENOMIC DNA]</scope>
    <source>
        <strain evidence="2">S58</strain>
    </source>
</reference>
<dbReference type="AlphaFoldDB" id="A0A117EH75"/>
<name>A0A117EH75_STRSC</name>
<protein>
    <submittedName>
        <fullName evidence="1">Uncharacterized protein</fullName>
    </submittedName>
</protein>
<dbReference type="Proteomes" id="UP000067448">
    <property type="component" value="Unassembled WGS sequence"/>
</dbReference>
<comment type="caution">
    <text evidence="1">The sequence shown here is derived from an EMBL/GenBank/DDBJ whole genome shotgun (WGS) entry which is preliminary data.</text>
</comment>
<evidence type="ECO:0000313" key="2">
    <source>
        <dbReference type="Proteomes" id="UP000067448"/>
    </source>
</evidence>
<accession>A0A117EH75</accession>
<gene>
    <name evidence="1" type="ORF">SsS58_08717</name>
</gene>
<organism evidence="1 2">
    <name type="scientific">Streptomyces scabiei</name>
    <dbReference type="NCBI Taxonomy" id="1930"/>
    <lineage>
        <taxon>Bacteria</taxon>
        <taxon>Bacillati</taxon>
        <taxon>Actinomycetota</taxon>
        <taxon>Actinomycetes</taxon>
        <taxon>Kitasatosporales</taxon>
        <taxon>Streptomycetaceae</taxon>
        <taxon>Streptomyces</taxon>
    </lineage>
</organism>